<dbReference type="EMBL" id="JBHTIS010000559">
    <property type="protein sequence ID" value="MFD1046207.1"/>
    <property type="molecule type" value="Genomic_DNA"/>
</dbReference>
<evidence type="ECO:0000313" key="1">
    <source>
        <dbReference type="EMBL" id="MFD1046207.1"/>
    </source>
</evidence>
<sequence length="69" mass="7841">MVPPRRVAVPGRHGHALHEAADQLTGEGEPMTHSKLANVLYHDWEAGSYDEKWSISYDERCIEYATGRF</sequence>
<dbReference type="Proteomes" id="UP001597045">
    <property type="component" value="Unassembled WGS sequence"/>
</dbReference>
<proteinExistence type="predicted"/>
<feature type="non-terminal residue" evidence="1">
    <location>
        <position position="69"/>
    </location>
</feature>
<organism evidence="1 2">
    <name type="scientific">Kibdelosporangium lantanae</name>
    <dbReference type="NCBI Taxonomy" id="1497396"/>
    <lineage>
        <taxon>Bacteria</taxon>
        <taxon>Bacillati</taxon>
        <taxon>Actinomycetota</taxon>
        <taxon>Actinomycetes</taxon>
        <taxon>Pseudonocardiales</taxon>
        <taxon>Pseudonocardiaceae</taxon>
        <taxon>Kibdelosporangium</taxon>
    </lineage>
</organism>
<gene>
    <name evidence="1" type="ORF">ACFQ1S_11840</name>
</gene>
<reference evidence="2" key="1">
    <citation type="journal article" date="2019" name="Int. J. Syst. Evol. Microbiol.">
        <title>The Global Catalogue of Microorganisms (GCM) 10K type strain sequencing project: providing services to taxonomists for standard genome sequencing and annotation.</title>
        <authorList>
            <consortium name="The Broad Institute Genomics Platform"/>
            <consortium name="The Broad Institute Genome Sequencing Center for Infectious Disease"/>
            <person name="Wu L."/>
            <person name="Ma J."/>
        </authorList>
    </citation>
    <scope>NUCLEOTIDE SEQUENCE [LARGE SCALE GENOMIC DNA]</scope>
    <source>
        <strain evidence="2">JCM 31486</strain>
    </source>
</reference>
<comment type="caution">
    <text evidence="1">The sequence shown here is derived from an EMBL/GenBank/DDBJ whole genome shotgun (WGS) entry which is preliminary data.</text>
</comment>
<name>A0ABW3M8H1_9PSEU</name>
<keyword evidence="2" id="KW-1185">Reference proteome</keyword>
<evidence type="ECO:0000313" key="2">
    <source>
        <dbReference type="Proteomes" id="UP001597045"/>
    </source>
</evidence>
<accession>A0ABW3M8H1</accession>
<protein>
    <submittedName>
        <fullName evidence="1">Uncharacterized protein</fullName>
    </submittedName>
</protein>